<dbReference type="SUPFAM" id="SSF90123">
    <property type="entry name" value="ABC transporter transmembrane region"/>
    <property type="match status" value="2"/>
</dbReference>
<feature type="transmembrane region" description="Helical" evidence="8">
    <location>
        <begin position="701"/>
        <end position="722"/>
    </location>
</feature>
<dbReference type="InterPro" id="IPR003593">
    <property type="entry name" value="AAA+_ATPase"/>
</dbReference>
<dbReference type="EMBL" id="BAAAZN010000003">
    <property type="protein sequence ID" value="GAA3536193.1"/>
    <property type="molecule type" value="Genomic_DNA"/>
</dbReference>
<dbReference type="PROSITE" id="PS00211">
    <property type="entry name" value="ABC_TRANSPORTER_1"/>
    <property type="match status" value="2"/>
</dbReference>
<feature type="transmembrane region" description="Helical" evidence="8">
    <location>
        <begin position="260"/>
        <end position="285"/>
    </location>
</feature>
<comment type="subcellular location">
    <subcellularLocation>
        <location evidence="1">Cell membrane</location>
        <topology evidence="1">Multi-pass membrane protein</topology>
    </subcellularLocation>
</comment>
<dbReference type="InterPro" id="IPR027417">
    <property type="entry name" value="P-loop_NTPase"/>
</dbReference>
<feature type="domain" description="ABC transporter" evidence="9">
    <location>
        <begin position="1069"/>
        <end position="1274"/>
    </location>
</feature>
<dbReference type="InterPro" id="IPR011527">
    <property type="entry name" value="ABC1_TM_dom"/>
</dbReference>
<dbReference type="NCBIfam" id="TIGR02857">
    <property type="entry name" value="CydD"/>
    <property type="match status" value="1"/>
</dbReference>
<dbReference type="Pfam" id="PF00005">
    <property type="entry name" value="ABC_tran"/>
    <property type="match status" value="2"/>
</dbReference>
<accession>A0ABP6VL86</accession>
<evidence type="ECO:0000256" key="3">
    <source>
        <dbReference type="ARBA" id="ARBA00022741"/>
    </source>
</evidence>
<evidence type="ECO:0000259" key="10">
    <source>
        <dbReference type="PROSITE" id="PS50929"/>
    </source>
</evidence>
<dbReference type="Gene3D" id="3.40.50.300">
    <property type="entry name" value="P-loop containing nucleotide triphosphate hydrolases"/>
    <property type="match status" value="2"/>
</dbReference>
<feature type="transmembrane region" description="Helical" evidence="8">
    <location>
        <begin position="40"/>
        <end position="61"/>
    </location>
</feature>
<evidence type="ECO:0000256" key="6">
    <source>
        <dbReference type="ARBA" id="ARBA00023136"/>
    </source>
</evidence>
<evidence type="ECO:0000313" key="11">
    <source>
        <dbReference type="EMBL" id="GAA3536193.1"/>
    </source>
</evidence>
<feature type="transmembrane region" description="Helical" evidence="8">
    <location>
        <begin position="804"/>
        <end position="829"/>
    </location>
</feature>
<dbReference type="InterPro" id="IPR014216">
    <property type="entry name" value="ABC_transptr_CydD"/>
</dbReference>
<keyword evidence="3" id="KW-0547">Nucleotide-binding</keyword>
<dbReference type="InterPro" id="IPR036640">
    <property type="entry name" value="ABC1_TM_sf"/>
</dbReference>
<feature type="domain" description="ABC transporter" evidence="9">
    <location>
        <begin position="352"/>
        <end position="590"/>
    </location>
</feature>
<proteinExistence type="predicted"/>
<name>A0ABP6VL86_9PSEU</name>
<keyword evidence="2 8" id="KW-0812">Transmembrane</keyword>
<dbReference type="InterPro" id="IPR017871">
    <property type="entry name" value="ABC_transporter-like_CS"/>
</dbReference>
<feature type="transmembrane region" description="Helical" evidence="8">
    <location>
        <begin position="155"/>
        <end position="175"/>
    </location>
</feature>
<dbReference type="Gene3D" id="1.20.1560.10">
    <property type="entry name" value="ABC transporter type 1, transmembrane domain"/>
    <property type="match status" value="2"/>
</dbReference>
<dbReference type="SUPFAM" id="SSF52540">
    <property type="entry name" value="P-loop containing nucleoside triphosphate hydrolases"/>
    <property type="match status" value="2"/>
</dbReference>
<dbReference type="SMART" id="SM00382">
    <property type="entry name" value="AAA"/>
    <property type="match status" value="2"/>
</dbReference>
<dbReference type="Pfam" id="PF00664">
    <property type="entry name" value="ABC_membrane"/>
    <property type="match status" value="1"/>
</dbReference>
<evidence type="ECO:0000256" key="1">
    <source>
        <dbReference type="ARBA" id="ARBA00004651"/>
    </source>
</evidence>
<reference evidence="12" key="1">
    <citation type="journal article" date="2019" name="Int. J. Syst. Evol. Microbiol.">
        <title>The Global Catalogue of Microorganisms (GCM) 10K type strain sequencing project: providing services to taxonomists for standard genome sequencing and annotation.</title>
        <authorList>
            <consortium name="The Broad Institute Genomics Platform"/>
            <consortium name="The Broad Institute Genome Sequencing Center for Infectious Disease"/>
            <person name="Wu L."/>
            <person name="Ma J."/>
        </authorList>
    </citation>
    <scope>NUCLEOTIDE SEQUENCE [LARGE SCALE GENOMIC DNA]</scope>
    <source>
        <strain evidence="12">JCM 16898</strain>
    </source>
</reference>
<feature type="domain" description="ABC transmembrane type-1" evidence="10">
    <location>
        <begin position="589"/>
        <end position="838"/>
    </location>
</feature>
<evidence type="ECO:0000259" key="9">
    <source>
        <dbReference type="PROSITE" id="PS50893"/>
    </source>
</evidence>
<organism evidence="11 12">
    <name type="scientific">Amycolatopsis ultiminotia</name>
    <dbReference type="NCBI Taxonomy" id="543629"/>
    <lineage>
        <taxon>Bacteria</taxon>
        <taxon>Bacillati</taxon>
        <taxon>Actinomycetota</taxon>
        <taxon>Actinomycetes</taxon>
        <taxon>Pseudonocardiales</taxon>
        <taxon>Pseudonocardiaceae</taxon>
        <taxon>Amycolatopsis</taxon>
    </lineage>
</organism>
<feature type="transmembrane region" description="Helical" evidence="8">
    <location>
        <begin position="728"/>
        <end position="745"/>
    </location>
</feature>
<feature type="transmembrane region" description="Helical" evidence="8">
    <location>
        <begin position="291"/>
        <end position="308"/>
    </location>
</feature>
<feature type="domain" description="ABC transmembrane type-1" evidence="10">
    <location>
        <begin position="42"/>
        <end position="323"/>
    </location>
</feature>
<feature type="transmembrane region" description="Helical" evidence="8">
    <location>
        <begin position="181"/>
        <end position="199"/>
    </location>
</feature>
<evidence type="ECO:0000256" key="4">
    <source>
        <dbReference type="ARBA" id="ARBA00022840"/>
    </source>
</evidence>
<evidence type="ECO:0000256" key="7">
    <source>
        <dbReference type="SAM" id="MobiDB-lite"/>
    </source>
</evidence>
<keyword evidence="4" id="KW-0067">ATP-binding</keyword>
<dbReference type="PROSITE" id="PS50893">
    <property type="entry name" value="ABC_TRANSPORTER_2"/>
    <property type="match status" value="2"/>
</dbReference>
<protein>
    <submittedName>
        <fullName evidence="11">Uncharacterized protein</fullName>
    </submittedName>
</protein>
<dbReference type="PANTHER" id="PTHR24221">
    <property type="entry name" value="ATP-BINDING CASSETTE SUB-FAMILY B"/>
    <property type="match status" value="1"/>
</dbReference>
<feature type="region of interest" description="Disordered" evidence="7">
    <location>
        <begin position="1"/>
        <end position="23"/>
    </location>
</feature>
<comment type="caution">
    <text evidence="11">The sequence shown here is derived from an EMBL/GenBank/DDBJ whole genome shotgun (WGS) entry which is preliminary data.</text>
</comment>
<dbReference type="PANTHER" id="PTHR24221:SF590">
    <property type="entry name" value="COMPONENT LINKED WITH THE ASSEMBLY OF CYTOCHROME' TRANSPORT TRANSMEMBRANE ATP-BINDING PROTEIN ABC TRANSPORTER CYDD-RELATED"/>
    <property type="match status" value="1"/>
</dbReference>
<dbReference type="InterPro" id="IPR003439">
    <property type="entry name" value="ABC_transporter-like_ATP-bd"/>
</dbReference>
<feature type="transmembrane region" description="Helical" evidence="8">
    <location>
        <begin position="588"/>
        <end position="614"/>
    </location>
</feature>
<feature type="transmembrane region" description="Helical" evidence="8">
    <location>
        <begin position="620"/>
        <end position="638"/>
    </location>
</feature>
<dbReference type="InterPro" id="IPR039421">
    <property type="entry name" value="Type_1_exporter"/>
</dbReference>
<keyword evidence="12" id="KW-1185">Reference proteome</keyword>
<sequence>MTTLPGRAPLSATRSTVDPVRPGKGPLGALPALGPAARRALILVAMLSLVNAVLLVAQAFLLADVLASIVSTGVGGRTAQLAALFAIVVGRAFAGWAVRVVSARAAATAQRDLRARVVDHALKLGPEWLARRGHGALTALVTRGLDALDSYFREYLPALVTAVVVPLAAGVAILWTDWPSAVIVAGTVPLLPLFAVLVGKFTADRVSGATDALHRMSGLLLELVRALPVLAAFRRADAQAETVRKLSERHRRATLKTLRVAFSSAFVLELAATLSVALVAVVIGVRLVSGSLPLAIGLGVLILVPECYQPIRAVGAAFHASEDGVEAVGRVRAVLAEPVPEPGTRIAPCGSLVVSDLKVARRQGFAPDGESFSVRRGETVWLRAPSGGGKSTTLATLLGFVPSYDGSVLAGDVPLAEADLARWRTDVAWVPQSPVFSGGTVRAELAVAAGEIVGALDDVVDEVGDDVVDEVLGELGLLGLADRPVDRLSLGQRQRVAVARALLRVRSGAWLLLLDEPTAHLDEANARRVLDAVDRAVANGAAAVIAAHERSTAVAIGDEKPVPGRESPVDETSIRAPLPWRLVLDRRLFAGAVLGALALLAGVALTATSGWLIAKASLQPPILTLTVAVVGVRAFGLGRAGLRYAERLVTHDAAFRIAGRLRVRLWNALVRRGPARSLEAGESQRRLVTDVDTVRDLLPRVVSPPIVVGLSAIGAIAVQTVVLPSAGLVLALAVLVGLAAPVVALRVERRATSALAAGRRDVGAQVLVLFSSAAELLAYGAAGARRRALADADTGLAAAARRQAFGAGSGDALITLVTGAAAVVSAMLAARAVAAGELAGVMAPLLALVPLALAEVLALLPQSAAHWDTLRAARLRLAAIGSPGDGSAARPQVDNPEPGLPVDISAVDGLAVDGLATAPSTAASAGREVSTTRTSVARNVPAEFEAASTLDMSVKQEPVPERGVVVGRGRGPVPERDVAAGREPVAERSAFVGRGTVAERGAFVGRGTVAGRGVVAGRGTTSERGVFAGPEPERGVFARRRSVPDVSVERGAALERAVSVGREDRPTAVRVVGGEFGWPGGPAVLTGVDLELPVGAYAVVVGASGAGKSTLVAALLGFLPPRVGEVLVPERVAWAPQEPMLVSTTVAENLRLADPLADADDLRRVLDQAQLPELDPATLLDSAGTGLSGGQAQRVALARALLAAPSADLVLLDEPTAHLDEPTARALRETLRSELAGRTVLHVTHSVEEEVQADVVFEVRDGRVVRRVAPLVTV</sequence>
<keyword evidence="5 8" id="KW-1133">Transmembrane helix</keyword>
<feature type="transmembrane region" description="Helical" evidence="8">
    <location>
        <begin position="81"/>
        <end position="101"/>
    </location>
</feature>
<dbReference type="PROSITE" id="PS50929">
    <property type="entry name" value="ABC_TM1F"/>
    <property type="match status" value="2"/>
</dbReference>
<evidence type="ECO:0000256" key="2">
    <source>
        <dbReference type="ARBA" id="ARBA00022692"/>
    </source>
</evidence>
<evidence type="ECO:0000256" key="8">
    <source>
        <dbReference type="SAM" id="Phobius"/>
    </source>
</evidence>
<gene>
    <name evidence="11" type="ORF">GCM10022222_19840</name>
</gene>
<evidence type="ECO:0000313" key="12">
    <source>
        <dbReference type="Proteomes" id="UP001500689"/>
    </source>
</evidence>
<feature type="transmembrane region" description="Helical" evidence="8">
    <location>
        <begin position="841"/>
        <end position="860"/>
    </location>
</feature>
<dbReference type="CDD" id="cd18584">
    <property type="entry name" value="ABC_6TM_AarD_CydD"/>
    <property type="match status" value="1"/>
</dbReference>
<evidence type="ECO:0000256" key="5">
    <source>
        <dbReference type="ARBA" id="ARBA00022989"/>
    </source>
</evidence>
<feature type="transmembrane region" description="Helical" evidence="8">
    <location>
        <begin position="766"/>
        <end position="784"/>
    </location>
</feature>
<keyword evidence="6 8" id="KW-0472">Membrane</keyword>
<dbReference type="Proteomes" id="UP001500689">
    <property type="component" value="Unassembled WGS sequence"/>
</dbReference>